<sequence>MEDFLTSKYAICKILDYSCTFISATGFFLLIN</sequence>
<reference evidence="2" key="1">
    <citation type="submission" date="2014-09" db="EMBL/GenBank/DDBJ databases">
        <authorList>
            <person name="Magalhaes I.L.F."/>
            <person name="Oliveira U."/>
            <person name="Santos F.R."/>
            <person name="Vidigal T.H.D.A."/>
            <person name="Brescovit A.D."/>
            <person name="Santos A.J."/>
        </authorList>
    </citation>
    <scope>NUCLEOTIDE SEQUENCE</scope>
    <source>
        <tissue evidence="2">Shoot tissue taken approximately 20 cm above the soil surface</tissue>
    </source>
</reference>
<dbReference type="EMBL" id="GBRH01247406">
    <property type="protein sequence ID" value="JAD50489.1"/>
    <property type="molecule type" value="Transcribed_RNA"/>
</dbReference>
<organism evidence="2">
    <name type="scientific">Arundo donax</name>
    <name type="common">Giant reed</name>
    <name type="synonym">Donax arundinaceus</name>
    <dbReference type="NCBI Taxonomy" id="35708"/>
    <lineage>
        <taxon>Eukaryota</taxon>
        <taxon>Viridiplantae</taxon>
        <taxon>Streptophyta</taxon>
        <taxon>Embryophyta</taxon>
        <taxon>Tracheophyta</taxon>
        <taxon>Spermatophyta</taxon>
        <taxon>Magnoliopsida</taxon>
        <taxon>Liliopsida</taxon>
        <taxon>Poales</taxon>
        <taxon>Poaceae</taxon>
        <taxon>PACMAD clade</taxon>
        <taxon>Arundinoideae</taxon>
        <taxon>Arundineae</taxon>
        <taxon>Arundo</taxon>
    </lineage>
</organism>
<proteinExistence type="predicted"/>
<evidence type="ECO:0000313" key="2">
    <source>
        <dbReference type="EMBL" id="JAD50489.1"/>
    </source>
</evidence>
<feature type="transmembrane region" description="Helical" evidence="1">
    <location>
        <begin position="14"/>
        <end position="31"/>
    </location>
</feature>
<keyword evidence="1" id="KW-1133">Transmembrane helix</keyword>
<accession>A0A0A9AFN6</accession>
<reference evidence="2" key="2">
    <citation type="journal article" date="2015" name="Data Brief">
        <title>Shoot transcriptome of the giant reed, Arundo donax.</title>
        <authorList>
            <person name="Barrero R.A."/>
            <person name="Guerrero F.D."/>
            <person name="Moolhuijzen P."/>
            <person name="Goolsby J.A."/>
            <person name="Tidwell J."/>
            <person name="Bellgard S.E."/>
            <person name="Bellgard M.I."/>
        </authorList>
    </citation>
    <scope>NUCLEOTIDE SEQUENCE</scope>
    <source>
        <tissue evidence="2">Shoot tissue taken approximately 20 cm above the soil surface</tissue>
    </source>
</reference>
<name>A0A0A9AFN6_ARUDO</name>
<evidence type="ECO:0000256" key="1">
    <source>
        <dbReference type="SAM" id="Phobius"/>
    </source>
</evidence>
<dbReference type="AlphaFoldDB" id="A0A0A9AFN6"/>
<protein>
    <submittedName>
        <fullName evidence="2">Uncharacterized protein</fullName>
    </submittedName>
</protein>
<keyword evidence="1" id="KW-0472">Membrane</keyword>
<keyword evidence="1" id="KW-0812">Transmembrane</keyword>